<proteinExistence type="predicted"/>
<keyword evidence="1" id="KW-0732">Signal</keyword>
<name>A0ABM1MF42_NICVS</name>
<keyword evidence="2" id="KW-1185">Reference proteome</keyword>
<protein>
    <submittedName>
        <fullName evidence="3">Uncharacterized protein LOC108560243</fullName>
    </submittedName>
</protein>
<accession>A0ABM1MF42</accession>
<dbReference type="Proteomes" id="UP000695000">
    <property type="component" value="Unplaced"/>
</dbReference>
<evidence type="ECO:0000256" key="1">
    <source>
        <dbReference type="SAM" id="SignalP"/>
    </source>
</evidence>
<evidence type="ECO:0000313" key="3">
    <source>
        <dbReference type="RefSeq" id="XP_017773192.1"/>
    </source>
</evidence>
<gene>
    <name evidence="3" type="primary">LOC108560243</name>
</gene>
<reference evidence="3" key="1">
    <citation type="submission" date="2025-08" db="UniProtKB">
        <authorList>
            <consortium name="RefSeq"/>
        </authorList>
    </citation>
    <scope>IDENTIFICATION</scope>
    <source>
        <tissue evidence="3">Whole Larva</tissue>
    </source>
</reference>
<dbReference type="InterPro" id="IPR006631">
    <property type="entry name" value="DM4_12"/>
</dbReference>
<dbReference type="PANTHER" id="PTHR21398:SF1">
    <property type="entry name" value="FI03705P"/>
    <property type="match status" value="1"/>
</dbReference>
<dbReference type="PANTHER" id="PTHR21398">
    <property type="entry name" value="AGAP007094-PA"/>
    <property type="match status" value="1"/>
</dbReference>
<feature type="chain" id="PRO_5047039963" evidence="1">
    <location>
        <begin position="18"/>
        <end position="285"/>
    </location>
</feature>
<sequence length="285" mass="32911">MLIKSLIFALLVSAVVGDGAARNGSNVKLSRRKRYLVFPEGSSLQLVFCLTTPIIGYATIFTIGWTAALAWELPSDPHMLIRKPGKIVNVISNRKDVVKPIFKEKLSPTPIKYKESYNSPNYKISSRPAYYFNSYPELSKYQTIPTYSKYNTLNMSPYKSSINRKTIYRKPVYPKTDYSDPTNYYSNPSYHHIHRRTRRDLYSKIEKFFQAQSKDGRACLLKSVCEVNQAPPDKGTFLEEIVKVIFRAKPHEDHEDEDEYDKASNRIHNCTELYPTCHSSVWNII</sequence>
<dbReference type="SMART" id="SM00718">
    <property type="entry name" value="DM4_12"/>
    <property type="match status" value="1"/>
</dbReference>
<feature type="signal peptide" evidence="1">
    <location>
        <begin position="1"/>
        <end position="17"/>
    </location>
</feature>
<evidence type="ECO:0000313" key="2">
    <source>
        <dbReference type="Proteomes" id="UP000695000"/>
    </source>
</evidence>
<dbReference type="Pfam" id="PF07841">
    <property type="entry name" value="DM4_12"/>
    <property type="match status" value="1"/>
</dbReference>
<dbReference type="GeneID" id="108560243"/>
<organism evidence="2 3">
    <name type="scientific">Nicrophorus vespilloides</name>
    <name type="common">Boreal carrion beetle</name>
    <dbReference type="NCBI Taxonomy" id="110193"/>
    <lineage>
        <taxon>Eukaryota</taxon>
        <taxon>Metazoa</taxon>
        <taxon>Ecdysozoa</taxon>
        <taxon>Arthropoda</taxon>
        <taxon>Hexapoda</taxon>
        <taxon>Insecta</taxon>
        <taxon>Pterygota</taxon>
        <taxon>Neoptera</taxon>
        <taxon>Endopterygota</taxon>
        <taxon>Coleoptera</taxon>
        <taxon>Polyphaga</taxon>
        <taxon>Staphyliniformia</taxon>
        <taxon>Silphidae</taxon>
        <taxon>Nicrophorinae</taxon>
        <taxon>Nicrophorus</taxon>
    </lineage>
</organism>
<dbReference type="RefSeq" id="XP_017773192.1">
    <property type="nucleotide sequence ID" value="XM_017917703.1"/>
</dbReference>